<protein>
    <submittedName>
        <fullName evidence="1">Uncharacterized protein</fullName>
    </submittedName>
</protein>
<organism evidence="1 2">
    <name type="scientific">Acetobacter persici</name>
    <dbReference type="NCBI Taxonomy" id="1076596"/>
    <lineage>
        <taxon>Bacteria</taxon>
        <taxon>Pseudomonadati</taxon>
        <taxon>Pseudomonadota</taxon>
        <taxon>Alphaproteobacteria</taxon>
        <taxon>Acetobacterales</taxon>
        <taxon>Acetobacteraceae</taxon>
        <taxon>Acetobacter</taxon>
    </lineage>
</organism>
<evidence type="ECO:0000313" key="2">
    <source>
        <dbReference type="Proteomes" id="UP000548726"/>
    </source>
</evidence>
<sequence length="651" mass="73409">MLNLLDYGKSYPFTDIIGKVRHLAWPVNAYRVTLPKIFNDSNALNAFERVILELLNAVGELDADELAIETCIPPDLVKGILRRLHDRGFINEFNAIIMEKYNDSLKCDKDNLSFVTALFFRECITGKILPFLHQFDAENPLLKKEGNQKNFRTIRPSAIHEVNALTQRDVINALRTMKKRAAIFGREERVPSVRQITIVGAPEQYYIDCPIAIQKIDGEFRIADPFGNGFSLILEKAFEQLLGRDGDLAKWLLNWKKNLKNRDHVSQDTRSQELFETYDNRRYYPKLIANLIPPKNRQFRTLAKIHASIEWALFYACCVRPFKDVIITLRFTKQSEHAALLEQTARDLGCELPLQGFRPIREGKLLDFEDGRAYQETVLAVALLQAHKDAGHPLRQLISVYPDLIIRLRAINVRRNGKAHGKGGADAPQQELIDDTFMRTVVHALVPRIVFVDKPVAALNKDAQGDALLDARTSIQAEFGFRLFNRLGMNLQERLVDAECFVLSCHDEDDASAYIGDLYAATQASFEKVLADRIPPDISDERLIDTAADKAVKAKLCAVLSESLRTVRIDAVRRTLQGGSQSLGACVIALLLVADDNALAAIYDAQPTFLEGVTNLITLRGHGNEPLPLPKKKITHLRKVTLSIIQTLIEQ</sequence>
<dbReference type="RefSeq" id="WP_086655775.1">
    <property type="nucleotide sequence ID" value="NZ_BLJP01000021.1"/>
</dbReference>
<dbReference type="EMBL" id="BLJP01000021">
    <property type="protein sequence ID" value="GFE94812.1"/>
    <property type="molecule type" value="Genomic_DNA"/>
</dbReference>
<dbReference type="AlphaFoldDB" id="A0A6V8ICK2"/>
<name>A0A6V8ICK2_9PROT</name>
<dbReference type="Proteomes" id="UP000548726">
    <property type="component" value="Unassembled WGS sequence"/>
</dbReference>
<gene>
    <name evidence="1" type="ORF">DmAi_28710</name>
</gene>
<evidence type="ECO:0000313" key="1">
    <source>
        <dbReference type="EMBL" id="GFE94812.1"/>
    </source>
</evidence>
<keyword evidence="2" id="KW-1185">Reference proteome</keyword>
<proteinExistence type="predicted"/>
<accession>A0A6V8ICK2</accession>
<reference evidence="1 2" key="1">
    <citation type="journal article" date="2020" name="Cell Rep.">
        <title>Local necrotic cells trigger systemic immune activation via gut microbiome dysbiosis in Drosophila.</title>
        <authorList>
            <person name="Kosakamoto H."/>
            <person name="Yamauchi T."/>
            <person name="Akuzawa-Tokita Y."/>
            <person name="Nishimura K."/>
            <person name="Soga T."/>
            <person name="Murakami T."/>
            <person name="Mori H."/>
            <person name="Yamamoto K."/>
            <person name="Miyazaki R."/>
            <person name="Koto A."/>
            <person name="Miura M."/>
            <person name="Obata F."/>
        </authorList>
    </citation>
    <scope>NUCLEOTIDE SEQUENCE [LARGE SCALE GENOMIC DNA]</scope>
    <source>
        <strain evidence="1 2">Ai</strain>
    </source>
</reference>
<dbReference type="OrthoDB" id="6739469at2"/>
<comment type="caution">
    <text evidence="1">The sequence shown here is derived from an EMBL/GenBank/DDBJ whole genome shotgun (WGS) entry which is preliminary data.</text>
</comment>